<dbReference type="InterPro" id="IPR050121">
    <property type="entry name" value="Cytochrome_P450_monoxygenase"/>
</dbReference>
<evidence type="ECO:0000256" key="5">
    <source>
        <dbReference type="ARBA" id="ARBA00023002"/>
    </source>
</evidence>
<keyword evidence="3 8" id="KW-0349">Heme</keyword>
<dbReference type="InterPro" id="IPR001128">
    <property type="entry name" value="Cyt_P450"/>
</dbReference>
<name>A0AAD9EK28_9PEZI</name>
<proteinExistence type="inferred from homology"/>
<dbReference type="InterPro" id="IPR017972">
    <property type="entry name" value="Cyt_P450_CS"/>
</dbReference>
<dbReference type="InterPro" id="IPR002401">
    <property type="entry name" value="Cyt_P450_E_grp-I"/>
</dbReference>
<accession>A0AAD9EK28</accession>
<keyword evidence="5 9" id="KW-0560">Oxidoreductase</keyword>
<dbReference type="PANTHER" id="PTHR24305:SF230">
    <property type="entry name" value="P450, PUTATIVE (EUROFUNG)-RELATED"/>
    <property type="match status" value="1"/>
</dbReference>
<feature type="binding site" description="axial binding residue" evidence="8">
    <location>
        <position position="456"/>
    </location>
    <ligand>
        <name>heme</name>
        <dbReference type="ChEBI" id="CHEBI:30413"/>
    </ligand>
    <ligandPart>
        <name>Fe</name>
        <dbReference type="ChEBI" id="CHEBI:18248"/>
    </ligandPart>
</feature>
<dbReference type="SUPFAM" id="SSF48264">
    <property type="entry name" value="Cytochrome P450"/>
    <property type="match status" value="1"/>
</dbReference>
<evidence type="ECO:0000256" key="4">
    <source>
        <dbReference type="ARBA" id="ARBA00022723"/>
    </source>
</evidence>
<dbReference type="GO" id="GO:0004497">
    <property type="term" value="F:monooxygenase activity"/>
    <property type="evidence" value="ECO:0007669"/>
    <property type="project" value="UniProtKB-KW"/>
</dbReference>
<comment type="similarity">
    <text evidence="2 9">Belongs to the cytochrome P450 family.</text>
</comment>
<comment type="cofactor">
    <cofactor evidence="1 8">
        <name>heme</name>
        <dbReference type="ChEBI" id="CHEBI:30413"/>
    </cofactor>
</comment>
<dbReference type="Proteomes" id="UP001243330">
    <property type="component" value="Unassembled WGS sequence"/>
</dbReference>
<dbReference type="Gene3D" id="1.10.630.10">
    <property type="entry name" value="Cytochrome P450"/>
    <property type="match status" value="1"/>
</dbReference>
<organism evidence="10 11">
    <name type="scientific">Colletotrichum chrysophilum</name>
    <dbReference type="NCBI Taxonomy" id="1836956"/>
    <lineage>
        <taxon>Eukaryota</taxon>
        <taxon>Fungi</taxon>
        <taxon>Dikarya</taxon>
        <taxon>Ascomycota</taxon>
        <taxon>Pezizomycotina</taxon>
        <taxon>Sordariomycetes</taxon>
        <taxon>Hypocreomycetidae</taxon>
        <taxon>Glomerellales</taxon>
        <taxon>Glomerellaceae</taxon>
        <taxon>Colletotrichum</taxon>
        <taxon>Colletotrichum gloeosporioides species complex</taxon>
    </lineage>
</organism>
<protein>
    <submittedName>
        <fullName evidence="10">Trichothecene c-15 hydroxylase</fullName>
    </submittedName>
</protein>
<dbReference type="PANTHER" id="PTHR24305">
    <property type="entry name" value="CYTOCHROME P450"/>
    <property type="match status" value="1"/>
</dbReference>
<keyword evidence="7 9" id="KW-0503">Monooxygenase</keyword>
<sequence>MNYALHKTPYRICKILTSFMYLQCLAYVCGKAFYNILLHPLRHFPGPKAWTVSRVRYAISQIDGRPHEDLLRLHDKYGPVVRIADNELSFIHPDAWKDSNGHRKGSKPENVKEPLATVGNEHNLFGASLKDHSRMRRVLSHGFSMQAILDQQPLISLYVDLFIRRLHEHCKNGTSPVDMVTWYNRVTFDIISDLSWGEPLGCLAKQQDHPWIAALSRTVKHQMFRGLAMRFPPFSPLLKALIPEELSRGEEENFALAAANVEKRIAEVGSRPDFLESMLRQKGEKASLFVAKPTPHNIWTIEKREMVSNSFLLMLGGSETSATALSAVTFFVTSHPKVMKRLTNEILSAFPREEDIDLHSVQKLPYLLAVLDETLRLNPPLPHSSPRVVRKGGDEFCGYYVPEGTVISIPHWAMYHSSSNFTEPESFIPERWLGDPRFETDQREGRKPFSFGPRNCIGMNLAYIEMRTILARVIWNFEMRLADESKRWTQGQKGWTVWEKPELMVYLTPRDRSV</sequence>
<evidence type="ECO:0000313" key="11">
    <source>
        <dbReference type="Proteomes" id="UP001243330"/>
    </source>
</evidence>
<evidence type="ECO:0000256" key="8">
    <source>
        <dbReference type="PIRSR" id="PIRSR602401-1"/>
    </source>
</evidence>
<evidence type="ECO:0000313" key="10">
    <source>
        <dbReference type="EMBL" id="KAK1850322.1"/>
    </source>
</evidence>
<comment type="caution">
    <text evidence="10">The sequence shown here is derived from an EMBL/GenBank/DDBJ whole genome shotgun (WGS) entry which is preliminary data.</text>
</comment>
<evidence type="ECO:0000256" key="1">
    <source>
        <dbReference type="ARBA" id="ARBA00001971"/>
    </source>
</evidence>
<evidence type="ECO:0000256" key="2">
    <source>
        <dbReference type="ARBA" id="ARBA00010617"/>
    </source>
</evidence>
<gene>
    <name evidence="10" type="ORF">CCHR01_07031</name>
</gene>
<keyword evidence="6 8" id="KW-0408">Iron</keyword>
<dbReference type="GO" id="GO:0020037">
    <property type="term" value="F:heme binding"/>
    <property type="evidence" value="ECO:0007669"/>
    <property type="project" value="InterPro"/>
</dbReference>
<keyword evidence="4 8" id="KW-0479">Metal-binding</keyword>
<dbReference type="EMBL" id="JAQOWY010000122">
    <property type="protein sequence ID" value="KAK1850322.1"/>
    <property type="molecule type" value="Genomic_DNA"/>
</dbReference>
<dbReference type="GO" id="GO:0016705">
    <property type="term" value="F:oxidoreductase activity, acting on paired donors, with incorporation or reduction of molecular oxygen"/>
    <property type="evidence" value="ECO:0007669"/>
    <property type="project" value="InterPro"/>
</dbReference>
<dbReference type="PRINTS" id="PR00385">
    <property type="entry name" value="P450"/>
</dbReference>
<evidence type="ECO:0000256" key="9">
    <source>
        <dbReference type="RuleBase" id="RU000461"/>
    </source>
</evidence>
<dbReference type="PROSITE" id="PS00086">
    <property type="entry name" value="CYTOCHROME_P450"/>
    <property type="match status" value="1"/>
</dbReference>
<dbReference type="Pfam" id="PF00067">
    <property type="entry name" value="p450"/>
    <property type="match status" value="1"/>
</dbReference>
<dbReference type="CDD" id="cd11058">
    <property type="entry name" value="CYP60B-like"/>
    <property type="match status" value="1"/>
</dbReference>
<evidence type="ECO:0000256" key="3">
    <source>
        <dbReference type="ARBA" id="ARBA00022617"/>
    </source>
</evidence>
<dbReference type="InterPro" id="IPR036396">
    <property type="entry name" value="Cyt_P450_sf"/>
</dbReference>
<evidence type="ECO:0000256" key="6">
    <source>
        <dbReference type="ARBA" id="ARBA00023004"/>
    </source>
</evidence>
<dbReference type="PRINTS" id="PR00463">
    <property type="entry name" value="EP450I"/>
</dbReference>
<keyword evidence="11" id="KW-1185">Reference proteome</keyword>
<reference evidence="10" key="1">
    <citation type="submission" date="2023-01" db="EMBL/GenBank/DDBJ databases">
        <title>Colletotrichum chrysophilum M932 genome sequence.</title>
        <authorList>
            <person name="Baroncelli R."/>
        </authorList>
    </citation>
    <scope>NUCLEOTIDE SEQUENCE</scope>
    <source>
        <strain evidence="10">M932</strain>
    </source>
</reference>
<dbReference type="GO" id="GO:0005506">
    <property type="term" value="F:iron ion binding"/>
    <property type="evidence" value="ECO:0007669"/>
    <property type="project" value="InterPro"/>
</dbReference>
<evidence type="ECO:0000256" key="7">
    <source>
        <dbReference type="ARBA" id="ARBA00023033"/>
    </source>
</evidence>
<dbReference type="AlphaFoldDB" id="A0AAD9EK28"/>